<dbReference type="SMART" id="SM00448">
    <property type="entry name" value="REC"/>
    <property type="match status" value="1"/>
</dbReference>
<protein>
    <submittedName>
        <fullName evidence="4">Response regulator</fullName>
    </submittedName>
</protein>
<dbReference type="PROSITE" id="PS50110">
    <property type="entry name" value="RESPONSE_REGULATORY"/>
    <property type="match status" value="1"/>
</dbReference>
<evidence type="ECO:0000256" key="2">
    <source>
        <dbReference type="PROSITE-ProRule" id="PRU00169"/>
    </source>
</evidence>
<dbReference type="EMBL" id="JAGKQQ010000001">
    <property type="protein sequence ID" value="MBP3955893.1"/>
    <property type="molecule type" value="Genomic_DNA"/>
</dbReference>
<dbReference type="InterPro" id="IPR011006">
    <property type="entry name" value="CheY-like_superfamily"/>
</dbReference>
<dbReference type="InterPro" id="IPR050595">
    <property type="entry name" value="Bact_response_regulator"/>
</dbReference>
<evidence type="ECO:0000313" key="4">
    <source>
        <dbReference type="EMBL" id="MBP3955893.1"/>
    </source>
</evidence>
<keyword evidence="5" id="KW-1185">Reference proteome</keyword>
<dbReference type="CDD" id="cd00156">
    <property type="entry name" value="REC"/>
    <property type="match status" value="1"/>
</dbReference>
<dbReference type="Pfam" id="PF00072">
    <property type="entry name" value="Response_reg"/>
    <property type="match status" value="1"/>
</dbReference>
<evidence type="ECO:0000259" key="3">
    <source>
        <dbReference type="PROSITE" id="PS50110"/>
    </source>
</evidence>
<comment type="caution">
    <text evidence="4">The sequence shown here is derived from an EMBL/GenBank/DDBJ whole genome shotgun (WGS) entry which is preliminary data.</text>
</comment>
<dbReference type="SUPFAM" id="SSF52172">
    <property type="entry name" value="CheY-like"/>
    <property type="match status" value="1"/>
</dbReference>
<feature type="modified residue" description="4-aspartylphosphate" evidence="2">
    <location>
        <position position="58"/>
    </location>
</feature>
<dbReference type="RefSeq" id="WP_210653947.1">
    <property type="nucleotide sequence ID" value="NZ_JAGKQQ010000001.1"/>
</dbReference>
<evidence type="ECO:0000256" key="1">
    <source>
        <dbReference type="ARBA" id="ARBA00022553"/>
    </source>
</evidence>
<evidence type="ECO:0000313" key="5">
    <source>
        <dbReference type="Proteomes" id="UP000676565"/>
    </source>
</evidence>
<keyword evidence="1 2" id="KW-0597">Phosphoprotein</keyword>
<accession>A0ABS5BQA6</accession>
<reference evidence="4 5" key="1">
    <citation type="submission" date="2021-04" db="EMBL/GenBank/DDBJ databases">
        <authorList>
            <person name="Ivanova A."/>
        </authorList>
    </citation>
    <scope>NUCLEOTIDE SEQUENCE [LARGE SCALE GENOMIC DNA]</scope>
    <source>
        <strain evidence="4 5">G18</strain>
    </source>
</reference>
<dbReference type="PANTHER" id="PTHR44591">
    <property type="entry name" value="STRESS RESPONSE REGULATOR PROTEIN 1"/>
    <property type="match status" value="1"/>
</dbReference>
<sequence length="133" mass="13739">MTISPDPTVLLVDDSSSVRAALGAMLTHHGYVPRPARNGAHGVEVYRATVGVVAAILDVQMPVMDGPATFDALRALDPNLPCVFVSGDTAPYTEAELLARGAFAVLGKPVDLDRLGIILAAIAPRAVPPDTGA</sequence>
<name>A0ABS5BQA6_9BACT</name>
<organism evidence="4 5">
    <name type="scientific">Gemmata palustris</name>
    <dbReference type="NCBI Taxonomy" id="2822762"/>
    <lineage>
        <taxon>Bacteria</taxon>
        <taxon>Pseudomonadati</taxon>
        <taxon>Planctomycetota</taxon>
        <taxon>Planctomycetia</taxon>
        <taxon>Gemmatales</taxon>
        <taxon>Gemmataceae</taxon>
        <taxon>Gemmata</taxon>
    </lineage>
</organism>
<dbReference type="Proteomes" id="UP000676565">
    <property type="component" value="Unassembled WGS sequence"/>
</dbReference>
<dbReference type="InterPro" id="IPR001789">
    <property type="entry name" value="Sig_transdc_resp-reg_receiver"/>
</dbReference>
<gene>
    <name evidence="4" type="ORF">J8F10_11410</name>
</gene>
<proteinExistence type="predicted"/>
<dbReference type="PANTHER" id="PTHR44591:SF3">
    <property type="entry name" value="RESPONSE REGULATORY DOMAIN-CONTAINING PROTEIN"/>
    <property type="match status" value="1"/>
</dbReference>
<feature type="domain" description="Response regulatory" evidence="3">
    <location>
        <begin position="8"/>
        <end position="123"/>
    </location>
</feature>
<dbReference type="Gene3D" id="3.40.50.2300">
    <property type="match status" value="1"/>
</dbReference>